<feature type="compositionally biased region" description="Basic and acidic residues" evidence="1">
    <location>
        <begin position="224"/>
        <end position="236"/>
    </location>
</feature>
<dbReference type="Proteomes" id="UP001272242">
    <property type="component" value="Unassembled WGS sequence"/>
</dbReference>
<evidence type="ECO:0000313" key="4">
    <source>
        <dbReference type="Proteomes" id="UP001272242"/>
    </source>
</evidence>
<dbReference type="RefSeq" id="WP_320688835.1">
    <property type="nucleotide sequence ID" value="NZ_JAXBLV010000215.1"/>
</dbReference>
<evidence type="ECO:0000256" key="2">
    <source>
        <dbReference type="SAM" id="SignalP"/>
    </source>
</evidence>
<evidence type="ECO:0000256" key="1">
    <source>
        <dbReference type="SAM" id="MobiDB-lite"/>
    </source>
</evidence>
<proteinExistence type="predicted"/>
<feature type="region of interest" description="Disordered" evidence="1">
    <location>
        <begin position="208"/>
        <end position="236"/>
    </location>
</feature>
<keyword evidence="4" id="KW-1185">Reference proteome</keyword>
<sequence length="286" mass="30403">MRAMRCMLAGLMAAVVVTVVTAQPGGRQFGGGFGGGFGDINTLVLTNAALQEEIKVTAAQKEKLKPLADKQSELQKSRMEMFGKGKDGFDKEKFTELNEQGQKLTEEVKKTVEDTLSADQKKRLHQIAIQQMGFTVFNDPEAKGGGGGGKGGKGGKGGFGGGGGFGGFVTESQKATIKEVGDALKLSDKQKSTIKGVVDDFNKESREIRTEAGIGGGFGGGKGGNREQPDQEKVDAANKKIERLRKEAWAKVEEALDGTQKTAWKGLVGEPFDLAKLRPAPLPKKD</sequence>
<organism evidence="3 4">
    <name type="scientific">Gemmata algarum</name>
    <dbReference type="NCBI Taxonomy" id="2975278"/>
    <lineage>
        <taxon>Bacteria</taxon>
        <taxon>Pseudomonadati</taxon>
        <taxon>Planctomycetota</taxon>
        <taxon>Planctomycetia</taxon>
        <taxon>Gemmatales</taxon>
        <taxon>Gemmataceae</taxon>
        <taxon>Gemmata</taxon>
    </lineage>
</organism>
<feature type="signal peptide" evidence="2">
    <location>
        <begin position="1"/>
        <end position="22"/>
    </location>
</feature>
<gene>
    <name evidence="3" type="ORF">R5W23_003982</name>
</gene>
<reference evidence="4" key="1">
    <citation type="journal article" date="2023" name="Mar. Drugs">
        <title>Gemmata algarum, a Novel Planctomycete Isolated from an Algal Mat, Displays Antimicrobial Activity.</title>
        <authorList>
            <person name="Kumar G."/>
            <person name="Kallscheuer N."/>
            <person name="Kashif M."/>
            <person name="Ahamad S."/>
            <person name="Jagadeeshwari U."/>
            <person name="Pannikurungottu S."/>
            <person name="Haufschild T."/>
            <person name="Kabuu M."/>
            <person name="Sasikala C."/>
            <person name="Jogler C."/>
            <person name="Ramana C."/>
        </authorList>
    </citation>
    <scope>NUCLEOTIDE SEQUENCE [LARGE SCALE GENOMIC DNA]</scope>
    <source>
        <strain evidence="4">JC673</strain>
    </source>
</reference>
<evidence type="ECO:0008006" key="5">
    <source>
        <dbReference type="Google" id="ProtNLM"/>
    </source>
</evidence>
<comment type="caution">
    <text evidence="3">The sequence shown here is derived from an EMBL/GenBank/DDBJ whole genome shotgun (WGS) entry which is preliminary data.</text>
</comment>
<feature type="compositionally biased region" description="Gly residues" evidence="1">
    <location>
        <begin position="213"/>
        <end position="223"/>
    </location>
</feature>
<keyword evidence="2" id="KW-0732">Signal</keyword>
<feature type="chain" id="PRO_5047141067" description="Periplasmic heavy metal sensor" evidence="2">
    <location>
        <begin position="23"/>
        <end position="286"/>
    </location>
</feature>
<evidence type="ECO:0000313" key="3">
    <source>
        <dbReference type="EMBL" id="MDY3562516.1"/>
    </source>
</evidence>
<accession>A0ABU5F579</accession>
<name>A0ABU5F579_9BACT</name>
<dbReference type="EMBL" id="JAXBLV010000215">
    <property type="protein sequence ID" value="MDY3562516.1"/>
    <property type="molecule type" value="Genomic_DNA"/>
</dbReference>
<protein>
    <recommendedName>
        <fullName evidence="5">Periplasmic heavy metal sensor</fullName>
    </recommendedName>
</protein>